<proteinExistence type="predicted"/>
<feature type="chain" id="PRO_5002316481" evidence="1">
    <location>
        <begin position="20"/>
        <end position="148"/>
    </location>
</feature>
<organism evidence="2 3">
    <name type="scientific">Cylindrobasidium torrendii FP15055 ss-10</name>
    <dbReference type="NCBI Taxonomy" id="1314674"/>
    <lineage>
        <taxon>Eukaryota</taxon>
        <taxon>Fungi</taxon>
        <taxon>Dikarya</taxon>
        <taxon>Basidiomycota</taxon>
        <taxon>Agaricomycotina</taxon>
        <taxon>Agaricomycetes</taxon>
        <taxon>Agaricomycetidae</taxon>
        <taxon>Agaricales</taxon>
        <taxon>Marasmiineae</taxon>
        <taxon>Physalacriaceae</taxon>
        <taxon>Cylindrobasidium</taxon>
    </lineage>
</organism>
<name>A0A0D7AYP2_9AGAR</name>
<accession>A0A0D7AYP2</accession>
<keyword evidence="1" id="KW-0732">Signal</keyword>
<evidence type="ECO:0000313" key="3">
    <source>
        <dbReference type="Proteomes" id="UP000054007"/>
    </source>
</evidence>
<gene>
    <name evidence="2" type="ORF">CYLTODRAFT_403831</name>
</gene>
<dbReference type="OrthoDB" id="2828670at2759"/>
<reference evidence="2 3" key="1">
    <citation type="journal article" date="2015" name="Fungal Genet. Biol.">
        <title>Evolution of novel wood decay mechanisms in Agaricales revealed by the genome sequences of Fistulina hepatica and Cylindrobasidium torrendii.</title>
        <authorList>
            <person name="Floudas D."/>
            <person name="Held B.W."/>
            <person name="Riley R."/>
            <person name="Nagy L.G."/>
            <person name="Koehler G."/>
            <person name="Ransdell A.S."/>
            <person name="Younus H."/>
            <person name="Chow J."/>
            <person name="Chiniquy J."/>
            <person name="Lipzen A."/>
            <person name="Tritt A."/>
            <person name="Sun H."/>
            <person name="Haridas S."/>
            <person name="LaButti K."/>
            <person name="Ohm R.A."/>
            <person name="Kues U."/>
            <person name="Blanchette R.A."/>
            <person name="Grigoriev I.V."/>
            <person name="Minto R.E."/>
            <person name="Hibbett D.S."/>
        </authorList>
    </citation>
    <scope>NUCLEOTIDE SEQUENCE [LARGE SCALE GENOMIC DNA]</scope>
    <source>
        <strain evidence="2 3">FP15055 ss-10</strain>
    </source>
</reference>
<dbReference type="EMBL" id="KN880728">
    <property type="protein sequence ID" value="KIY63014.1"/>
    <property type="molecule type" value="Genomic_DNA"/>
</dbReference>
<sequence length="148" mass="15860">MKTFTSFAALFVLVSSAVAAPSSIQFTNATSIGARQTNNANKPECGVAGDATLSDCQHLFDNWPYYQDATWGATCHSGTTLEYNPTCYGKCCVYTSWRSPLWEDVHTAVGQILGCRSESKGTVNGRVEVTDSGTVCMADRAACGDCFN</sequence>
<keyword evidence="3" id="KW-1185">Reference proteome</keyword>
<evidence type="ECO:0000256" key="1">
    <source>
        <dbReference type="SAM" id="SignalP"/>
    </source>
</evidence>
<evidence type="ECO:0000313" key="2">
    <source>
        <dbReference type="EMBL" id="KIY63014.1"/>
    </source>
</evidence>
<dbReference type="Proteomes" id="UP000054007">
    <property type="component" value="Unassembled WGS sequence"/>
</dbReference>
<protein>
    <submittedName>
        <fullName evidence="2">Uncharacterized protein</fullName>
    </submittedName>
</protein>
<feature type="signal peptide" evidence="1">
    <location>
        <begin position="1"/>
        <end position="19"/>
    </location>
</feature>
<dbReference type="AlphaFoldDB" id="A0A0D7AYP2"/>